<proteinExistence type="inferred from homology"/>
<dbReference type="NCBIfam" id="TIGR01469">
    <property type="entry name" value="cobA_cysG_Cterm"/>
    <property type="match status" value="1"/>
</dbReference>
<dbReference type="RefSeq" id="WP_343845366.1">
    <property type="nucleotide sequence ID" value="NZ_BAAAEI010000014.1"/>
</dbReference>
<evidence type="ECO:0000256" key="5">
    <source>
        <dbReference type="ARBA" id="ARBA00022679"/>
    </source>
</evidence>
<sequence length="292" mass="31568">MRLSLFKSLPFLPQAIHRRWGFRMLLPGKSQQSGRVYLVGAGPGDAELLTLKAWRLLQQADLVLYDDLVSDELLAMLPAKLDKRYVGKRCGVHSLSQQQICRLLVTEAQAGKCVVRLKGGDPAVFARSAEECAALENAGIAFAIVPGITAASGLSAWCGIPLTHRDCAQSVRFITARMKCPQSEPNWANLVLGSKEGETLVFYMGLNRLDLICQRLAGHGMAADMPVAVVENVSQLNQQRVTGQLEDIAAKVAARQFQGPALIVVGKVVSHRVKVSPALLDQAAALSGNRGY</sequence>
<keyword evidence="4" id="KW-0489">Methyltransferase</keyword>
<reference evidence="10 11" key="1">
    <citation type="journal article" date="2019" name="Int. J. Syst. Evol. Microbiol.">
        <title>The Global Catalogue of Microorganisms (GCM) 10K type strain sequencing project: providing services to taxonomists for standard genome sequencing and annotation.</title>
        <authorList>
            <consortium name="The Broad Institute Genomics Platform"/>
            <consortium name="The Broad Institute Genome Sequencing Center for Infectious Disease"/>
            <person name="Wu L."/>
            <person name="Ma J."/>
        </authorList>
    </citation>
    <scope>NUCLEOTIDE SEQUENCE [LARGE SCALE GENOMIC DNA]</scope>
    <source>
        <strain evidence="10 11">JCM 13378</strain>
    </source>
</reference>
<evidence type="ECO:0000256" key="2">
    <source>
        <dbReference type="ARBA" id="ARBA00005879"/>
    </source>
</evidence>
<dbReference type="CDD" id="cd11642">
    <property type="entry name" value="SUMT"/>
    <property type="match status" value="1"/>
</dbReference>
<evidence type="ECO:0000256" key="6">
    <source>
        <dbReference type="ARBA" id="ARBA00022691"/>
    </source>
</evidence>
<dbReference type="EC" id="2.1.1.107" evidence="3"/>
<dbReference type="PANTHER" id="PTHR45790:SF1">
    <property type="entry name" value="SIROHEME SYNTHASE"/>
    <property type="match status" value="1"/>
</dbReference>
<keyword evidence="11" id="KW-1185">Reference proteome</keyword>
<evidence type="ECO:0000256" key="4">
    <source>
        <dbReference type="ARBA" id="ARBA00022603"/>
    </source>
</evidence>
<accession>A0ABN0XBQ0</accession>
<dbReference type="InterPro" id="IPR014776">
    <property type="entry name" value="4pyrrole_Mease_sub2"/>
</dbReference>
<feature type="domain" description="Tetrapyrrole methylase" evidence="9">
    <location>
        <begin position="35"/>
        <end position="248"/>
    </location>
</feature>
<dbReference type="SUPFAM" id="SSF53790">
    <property type="entry name" value="Tetrapyrrole methylase"/>
    <property type="match status" value="1"/>
</dbReference>
<evidence type="ECO:0000313" key="10">
    <source>
        <dbReference type="EMBL" id="GAA0360259.1"/>
    </source>
</evidence>
<keyword evidence="6" id="KW-0949">S-adenosyl-L-methionine</keyword>
<comment type="pathway">
    <text evidence="8">Porphyrin-containing compound metabolism; siroheme biosynthesis; precorrin-2 from uroporphyrinogen III: step 1/1.</text>
</comment>
<dbReference type="InterPro" id="IPR014777">
    <property type="entry name" value="4pyrrole_Mease_sub1"/>
</dbReference>
<evidence type="ECO:0000256" key="7">
    <source>
        <dbReference type="ARBA" id="ARBA00023244"/>
    </source>
</evidence>
<organism evidence="10 11">
    <name type="scientific">Bowmanella denitrificans</name>
    <dbReference type="NCBI Taxonomy" id="366582"/>
    <lineage>
        <taxon>Bacteria</taxon>
        <taxon>Pseudomonadati</taxon>
        <taxon>Pseudomonadota</taxon>
        <taxon>Gammaproteobacteria</taxon>
        <taxon>Alteromonadales</taxon>
        <taxon>Alteromonadaceae</taxon>
        <taxon>Bowmanella</taxon>
    </lineage>
</organism>
<comment type="caution">
    <text evidence="10">The sequence shown here is derived from an EMBL/GenBank/DDBJ whole genome shotgun (WGS) entry which is preliminary data.</text>
</comment>
<dbReference type="Pfam" id="PF00590">
    <property type="entry name" value="TP_methylase"/>
    <property type="match status" value="1"/>
</dbReference>
<keyword evidence="7" id="KW-0627">Porphyrin biosynthesis</keyword>
<dbReference type="EMBL" id="BAAAEI010000014">
    <property type="protein sequence ID" value="GAA0360259.1"/>
    <property type="molecule type" value="Genomic_DNA"/>
</dbReference>
<keyword evidence="5" id="KW-0808">Transferase</keyword>
<dbReference type="Proteomes" id="UP001501757">
    <property type="component" value="Unassembled WGS sequence"/>
</dbReference>
<dbReference type="Gene3D" id="3.40.1010.10">
    <property type="entry name" value="Cobalt-precorrin-4 Transmethylase, Domain 1"/>
    <property type="match status" value="1"/>
</dbReference>
<evidence type="ECO:0000256" key="1">
    <source>
        <dbReference type="ARBA" id="ARBA00004953"/>
    </source>
</evidence>
<evidence type="ECO:0000313" key="11">
    <source>
        <dbReference type="Proteomes" id="UP001501757"/>
    </source>
</evidence>
<dbReference type="InterPro" id="IPR050161">
    <property type="entry name" value="Siro_Cobalamin_biosynth"/>
</dbReference>
<dbReference type="PANTHER" id="PTHR45790">
    <property type="entry name" value="SIROHEME SYNTHASE-RELATED"/>
    <property type="match status" value="1"/>
</dbReference>
<gene>
    <name evidence="10" type="ORF">GCM10009092_25590</name>
</gene>
<dbReference type="InterPro" id="IPR035996">
    <property type="entry name" value="4pyrrol_Methylase_sf"/>
</dbReference>
<evidence type="ECO:0000259" key="9">
    <source>
        <dbReference type="Pfam" id="PF00590"/>
    </source>
</evidence>
<dbReference type="Gene3D" id="3.30.950.10">
    <property type="entry name" value="Methyltransferase, Cobalt-precorrin-4 Transmethylase, Domain 2"/>
    <property type="match status" value="1"/>
</dbReference>
<evidence type="ECO:0000256" key="8">
    <source>
        <dbReference type="ARBA" id="ARBA00025705"/>
    </source>
</evidence>
<dbReference type="NCBIfam" id="NF004790">
    <property type="entry name" value="PRK06136.1"/>
    <property type="match status" value="1"/>
</dbReference>
<comment type="pathway">
    <text evidence="1">Cofactor biosynthesis; adenosylcobalamin biosynthesis.</text>
</comment>
<comment type="similarity">
    <text evidence="2">Belongs to the precorrin methyltransferase family.</text>
</comment>
<dbReference type="InterPro" id="IPR006366">
    <property type="entry name" value="CobA/CysG_C"/>
</dbReference>
<dbReference type="PROSITE" id="PS00839">
    <property type="entry name" value="SUMT_1"/>
    <property type="match status" value="1"/>
</dbReference>
<evidence type="ECO:0000256" key="3">
    <source>
        <dbReference type="ARBA" id="ARBA00012162"/>
    </source>
</evidence>
<dbReference type="InterPro" id="IPR000878">
    <property type="entry name" value="4pyrrol_Mease"/>
</dbReference>
<dbReference type="InterPro" id="IPR003043">
    <property type="entry name" value="Uropor_MeTrfase_CS"/>
</dbReference>
<name>A0ABN0XBQ0_9ALTE</name>
<protein>
    <recommendedName>
        <fullName evidence="3">uroporphyrinogen-III C-methyltransferase</fullName>
        <ecNumber evidence="3">2.1.1.107</ecNumber>
    </recommendedName>
</protein>